<gene>
    <name evidence="2" type="ORF">SAMN05216191_101538</name>
</gene>
<sequence>MKKWITLIFLSMFIIILAIPLSSALANSEQGTSTSATDTNLLLGKTATLIKYNTGYYNNQSEAWTDGILTVDGLLYGGQEFKYTFNDPVDISNINILTPYTSNIALVFTSTDSNNQKSNLSIISNNVPYDNKVDLKNVVSITIYNGGNINIREIMVYGNLSVKATPEPTATPTPSPTPTATPEPTATTTPTVTPTATSTPTATPVPTATPKPTATPEQPAGDRALLTVTFINGTEKEYDLPRTEVDAFLNWYDARDAGRGPGSYAIDKHTNNKGPFKKRKDYVVFDKILNFEVSEYTTTE</sequence>
<name>A0A1G9GS53_9BACL</name>
<dbReference type="AlphaFoldDB" id="A0A1G9GS53"/>
<dbReference type="Proteomes" id="UP000182783">
    <property type="component" value="Unassembled WGS sequence"/>
</dbReference>
<dbReference type="RefSeq" id="WP_157243820.1">
    <property type="nucleotide sequence ID" value="NZ_CP048429.1"/>
</dbReference>
<feature type="compositionally biased region" description="Pro residues" evidence="1">
    <location>
        <begin position="169"/>
        <end position="181"/>
    </location>
</feature>
<protein>
    <submittedName>
        <fullName evidence="2">Uncharacterized protein</fullName>
    </submittedName>
</protein>
<accession>A0A1G9GS53</accession>
<proteinExistence type="predicted"/>
<organism evidence="2 3">
    <name type="scientific">Paenibacillus jilunlii</name>
    <dbReference type="NCBI Taxonomy" id="682956"/>
    <lineage>
        <taxon>Bacteria</taxon>
        <taxon>Bacillati</taxon>
        <taxon>Bacillota</taxon>
        <taxon>Bacilli</taxon>
        <taxon>Bacillales</taxon>
        <taxon>Paenibacillaceae</taxon>
        <taxon>Paenibacillus</taxon>
    </lineage>
</organism>
<dbReference type="EMBL" id="FNGM01000001">
    <property type="protein sequence ID" value="SDL03355.1"/>
    <property type="molecule type" value="Genomic_DNA"/>
</dbReference>
<evidence type="ECO:0000313" key="2">
    <source>
        <dbReference type="EMBL" id="SDL03355.1"/>
    </source>
</evidence>
<evidence type="ECO:0000313" key="3">
    <source>
        <dbReference type="Proteomes" id="UP000182783"/>
    </source>
</evidence>
<evidence type="ECO:0000256" key="1">
    <source>
        <dbReference type="SAM" id="MobiDB-lite"/>
    </source>
</evidence>
<feature type="region of interest" description="Disordered" evidence="1">
    <location>
        <begin position="166"/>
        <end position="221"/>
    </location>
</feature>
<reference evidence="2 3" key="1">
    <citation type="submission" date="2016-10" db="EMBL/GenBank/DDBJ databases">
        <authorList>
            <person name="de Groot N.N."/>
        </authorList>
    </citation>
    <scope>NUCLEOTIDE SEQUENCE [LARGE SCALE GENOMIC DNA]</scope>
    <source>
        <strain evidence="2 3">CGMCC 1.10239</strain>
    </source>
</reference>
<feature type="compositionally biased region" description="Low complexity" evidence="1">
    <location>
        <begin position="182"/>
        <end position="216"/>
    </location>
</feature>